<reference evidence="3" key="1">
    <citation type="journal article" date="2012" name="BMC Genomics">
        <title>Genome sequence of the necrotrophic fungus Penicillium digitatum, the main postharvest pathogen of citrus.</title>
        <authorList>
            <person name="Marcet-Houben M."/>
            <person name="Ballester A.-R."/>
            <person name="de la Fuente B."/>
            <person name="Harries E."/>
            <person name="Marcos J.F."/>
            <person name="Gonzalez-Candelas L."/>
            <person name="Gabaldon T."/>
        </authorList>
    </citation>
    <scope>NUCLEOTIDE SEQUENCE [LARGE SCALE GENOMIC DNA]</scope>
    <source>
        <strain evidence="3">PHI26 / CECT 20796</strain>
    </source>
</reference>
<keyword evidence="3" id="KW-1185">Reference proteome</keyword>
<feature type="domain" description="3-hydroxyacyl-CoA dehydrogenase C-terminal" evidence="1">
    <location>
        <begin position="19"/>
        <end position="58"/>
    </location>
</feature>
<dbReference type="Gene3D" id="1.10.1040.10">
    <property type="entry name" value="N-(1-d-carboxylethyl)-l-norvaline Dehydrogenase, domain 2"/>
    <property type="match status" value="1"/>
</dbReference>
<dbReference type="STRING" id="1170229.K9FU46"/>
<dbReference type="InterPro" id="IPR008927">
    <property type="entry name" value="6-PGluconate_DH-like_C_sf"/>
</dbReference>
<dbReference type="Pfam" id="PF00725">
    <property type="entry name" value="3HCDH"/>
    <property type="match status" value="1"/>
</dbReference>
<dbReference type="InterPro" id="IPR013328">
    <property type="entry name" value="6PGD_dom2"/>
</dbReference>
<dbReference type="SUPFAM" id="SSF48179">
    <property type="entry name" value="6-phosphogluconate dehydrogenase C-terminal domain-like"/>
    <property type="match status" value="1"/>
</dbReference>
<dbReference type="InterPro" id="IPR006108">
    <property type="entry name" value="3HC_DH_C"/>
</dbReference>
<organism evidence="2 3">
    <name type="scientific">Penicillium digitatum (strain PHI26 / CECT 20796)</name>
    <name type="common">Green mold</name>
    <dbReference type="NCBI Taxonomy" id="1170229"/>
    <lineage>
        <taxon>Eukaryota</taxon>
        <taxon>Fungi</taxon>
        <taxon>Dikarya</taxon>
        <taxon>Ascomycota</taxon>
        <taxon>Pezizomycotina</taxon>
        <taxon>Eurotiomycetes</taxon>
        <taxon>Eurotiomycetidae</taxon>
        <taxon>Eurotiales</taxon>
        <taxon>Aspergillaceae</taxon>
        <taxon>Penicillium</taxon>
    </lineage>
</organism>
<dbReference type="InParanoid" id="K9FU46"/>
<dbReference type="AlphaFoldDB" id="K9FU46"/>
<dbReference type="GO" id="GO:0016616">
    <property type="term" value="F:oxidoreductase activity, acting on the CH-OH group of donors, NAD or NADP as acceptor"/>
    <property type="evidence" value="ECO:0007669"/>
    <property type="project" value="InterPro"/>
</dbReference>
<dbReference type="HOGENOM" id="CLU_2671810_0_0_1"/>
<accession>K9FU46</accession>
<comment type="caution">
    <text evidence="2">The sequence shown here is derived from an EMBL/GenBank/DDBJ whole genome shotgun (WGS) entry which is preliminary data.</text>
</comment>
<dbReference type="EMBL" id="AKCT01000294">
    <property type="protein sequence ID" value="EKV06258.1"/>
    <property type="molecule type" value="Genomic_DNA"/>
</dbReference>
<protein>
    <recommendedName>
        <fullName evidence="1">3-hydroxyacyl-CoA dehydrogenase C-terminal domain-containing protein</fullName>
    </recommendedName>
</protein>
<dbReference type="GO" id="GO:0006631">
    <property type="term" value="P:fatty acid metabolic process"/>
    <property type="evidence" value="ECO:0007669"/>
    <property type="project" value="InterPro"/>
</dbReference>
<proteinExistence type="predicted"/>
<sequence>MAHSITGLSRCIKEIPGAVGNKLAFVLLREAYYFVGEGAVSAEDLDSLVSASLGPRWAGSGAFESFQAGGGEGGN</sequence>
<gene>
    <name evidence="2" type="ORF">PDIG_78190</name>
</gene>
<name>K9FU46_PEND2</name>
<evidence type="ECO:0000313" key="3">
    <source>
        <dbReference type="Proteomes" id="UP000009882"/>
    </source>
</evidence>
<evidence type="ECO:0000313" key="2">
    <source>
        <dbReference type="EMBL" id="EKV06258.1"/>
    </source>
</evidence>
<dbReference type="Proteomes" id="UP000009882">
    <property type="component" value="Unassembled WGS sequence"/>
</dbReference>
<evidence type="ECO:0000259" key="1">
    <source>
        <dbReference type="Pfam" id="PF00725"/>
    </source>
</evidence>
<dbReference type="OrthoDB" id="2021159at2759"/>